<proteinExistence type="predicted"/>
<sequence length="307" mass="33058">MKRAHALIGAALSGTLLVSACSESDGGMARSDARSAPTSREVKAGDHGDDAKDFTHDLPIAKYEYSPDQERLIARAKDALTRGCMQRFDLGYHPTDTDITDTPTPSDRRYGISDPSEAERYGYHLAPSPQTVPVPSTDPSYPVLYGAVSTFDGQEVPKGGCRAEAVRAWEKQRPTTKAADVAREIAVDGFRKSLSDPSVLEVTKQWASCMKAEGFSYSSPLAPPRDFELDTPAVPDNERKVAVADLSCKKQTNLLNVWFNAESRIQRADIQANKGRLAQLSAEHGKVAAFARSTGSAPSKASPSNGG</sequence>
<accession>A0AAU3HQB8</accession>
<gene>
    <name evidence="2" type="ORF">OG699_06060</name>
</gene>
<dbReference type="EMBL" id="CP109546">
    <property type="protein sequence ID" value="WTZ07604.1"/>
    <property type="molecule type" value="Genomic_DNA"/>
</dbReference>
<protein>
    <recommendedName>
        <fullName evidence="3">Lipoprotein</fullName>
    </recommendedName>
</protein>
<feature type="compositionally biased region" description="Basic and acidic residues" evidence="1">
    <location>
        <begin position="40"/>
        <end position="53"/>
    </location>
</feature>
<organism evidence="2">
    <name type="scientific">Streptomyces sp. NBC_01393</name>
    <dbReference type="NCBI Taxonomy" id="2903851"/>
    <lineage>
        <taxon>Bacteria</taxon>
        <taxon>Bacillati</taxon>
        <taxon>Actinomycetota</taxon>
        <taxon>Actinomycetes</taxon>
        <taxon>Kitasatosporales</taxon>
        <taxon>Streptomycetaceae</taxon>
        <taxon>Streptomyces</taxon>
    </lineage>
</organism>
<reference evidence="2" key="1">
    <citation type="submission" date="2022-10" db="EMBL/GenBank/DDBJ databases">
        <title>The complete genomes of actinobacterial strains from the NBC collection.</title>
        <authorList>
            <person name="Joergensen T.S."/>
            <person name="Alvarez Arevalo M."/>
            <person name="Sterndorff E.B."/>
            <person name="Faurdal D."/>
            <person name="Vuksanovic O."/>
            <person name="Mourched A.-S."/>
            <person name="Charusanti P."/>
            <person name="Shaw S."/>
            <person name="Blin K."/>
            <person name="Weber T."/>
        </authorList>
    </citation>
    <scope>NUCLEOTIDE SEQUENCE</scope>
    <source>
        <strain evidence="2">NBC_01393</strain>
    </source>
</reference>
<name>A0AAU3HQB8_9ACTN</name>
<evidence type="ECO:0008006" key="3">
    <source>
        <dbReference type="Google" id="ProtNLM"/>
    </source>
</evidence>
<evidence type="ECO:0000256" key="1">
    <source>
        <dbReference type="SAM" id="MobiDB-lite"/>
    </source>
</evidence>
<evidence type="ECO:0000313" key="2">
    <source>
        <dbReference type="EMBL" id="WTZ07604.1"/>
    </source>
</evidence>
<dbReference type="PROSITE" id="PS51257">
    <property type="entry name" value="PROKAR_LIPOPROTEIN"/>
    <property type="match status" value="1"/>
</dbReference>
<dbReference type="AlphaFoldDB" id="A0AAU3HQB8"/>
<feature type="region of interest" description="Disordered" evidence="1">
    <location>
        <begin position="23"/>
        <end position="53"/>
    </location>
</feature>